<dbReference type="Proteomes" id="UP001266305">
    <property type="component" value="Unassembled WGS sequence"/>
</dbReference>
<accession>A0ABQ9W7Y0</accession>
<gene>
    <name evidence="1" type="ORF">P7K49_003368</name>
</gene>
<reference evidence="1 2" key="1">
    <citation type="submission" date="2023-05" db="EMBL/GenBank/DDBJ databases">
        <title>B98-5 Cell Line De Novo Hybrid Assembly: An Optical Mapping Approach.</title>
        <authorList>
            <person name="Kananen K."/>
            <person name="Auerbach J.A."/>
            <person name="Kautto E."/>
            <person name="Blachly J.S."/>
        </authorList>
    </citation>
    <scope>NUCLEOTIDE SEQUENCE [LARGE SCALE GENOMIC DNA]</scope>
    <source>
        <strain evidence="1">B95-8</strain>
        <tissue evidence="1">Cell line</tissue>
    </source>
</reference>
<organism evidence="1 2">
    <name type="scientific">Saguinus oedipus</name>
    <name type="common">Cotton-top tamarin</name>
    <name type="synonym">Oedipomidas oedipus</name>
    <dbReference type="NCBI Taxonomy" id="9490"/>
    <lineage>
        <taxon>Eukaryota</taxon>
        <taxon>Metazoa</taxon>
        <taxon>Chordata</taxon>
        <taxon>Craniata</taxon>
        <taxon>Vertebrata</taxon>
        <taxon>Euteleostomi</taxon>
        <taxon>Mammalia</taxon>
        <taxon>Eutheria</taxon>
        <taxon>Euarchontoglires</taxon>
        <taxon>Primates</taxon>
        <taxon>Haplorrhini</taxon>
        <taxon>Platyrrhini</taxon>
        <taxon>Cebidae</taxon>
        <taxon>Callitrichinae</taxon>
        <taxon>Saguinus</taxon>
    </lineage>
</organism>
<name>A0ABQ9W7Y0_SAGOE</name>
<evidence type="ECO:0000313" key="1">
    <source>
        <dbReference type="EMBL" id="KAK2116482.1"/>
    </source>
</evidence>
<comment type="caution">
    <text evidence="1">The sequence shown here is derived from an EMBL/GenBank/DDBJ whole genome shotgun (WGS) entry which is preliminary data.</text>
</comment>
<keyword evidence="2" id="KW-1185">Reference proteome</keyword>
<evidence type="ECO:0000313" key="2">
    <source>
        <dbReference type="Proteomes" id="UP001266305"/>
    </source>
</evidence>
<sequence length="106" mass="11994">MCSIKGNSTHLGLIGLLRELSIALLDEDVSYVDSILDLRVLVHIHMQDAVHHREDLHKRGAAAHQRGKSLAGPVTLVLTTNKRLCRWPHFANLKFQSLQDRRAQLK</sequence>
<proteinExistence type="predicted"/>
<protein>
    <submittedName>
        <fullName evidence="1">Uncharacterized protein</fullName>
    </submittedName>
</protein>
<dbReference type="EMBL" id="JASSZA010000002">
    <property type="protein sequence ID" value="KAK2116482.1"/>
    <property type="molecule type" value="Genomic_DNA"/>
</dbReference>